<sequence length="49" mass="5292">MWYLILALLFGQGNDSAHNGNKGGQQTVQTSGDHGGETDTPRPPRPKDQ</sequence>
<accession>A0ABR7Y3D9</accession>
<keyword evidence="3" id="KW-1185">Reference proteome</keyword>
<gene>
    <name evidence="2" type="ORF">H8B17_09495</name>
</gene>
<name>A0ABR7Y3D9_9SPHI</name>
<protein>
    <submittedName>
        <fullName evidence="2">Uncharacterized protein</fullName>
    </submittedName>
</protein>
<evidence type="ECO:0000256" key="1">
    <source>
        <dbReference type="SAM" id="MobiDB-lite"/>
    </source>
</evidence>
<comment type="caution">
    <text evidence="2">The sequence shown here is derived from an EMBL/GenBank/DDBJ whole genome shotgun (WGS) entry which is preliminary data.</text>
</comment>
<feature type="region of interest" description="Disordered" evidence="1">
    <location>
        <begin position="13"/>
        <end position="49"/>
    </location>
</feature>
<organism evidence="2 3">
    <name type="scientific">Sphingobacterium arenae</name>
    <dbReference type="NCBI Taxonomy" id="1280598"/>
    <lineage>
        <taxon>Bacteria</taxon>
        <taxon>Pseudomonadati</taxon>
        <taxon>Bacteroidota</taxon>
        <taxon>Sphingobacteriia</taxon>
        <taxon>Sphingobacteriales</taxon>
        <taxon>Sphingobacteriaceae</taxon>
        <taxon>Sphingobacterium</taxon>
    </lineage>
</organism>
<proteinExistence type="predicted"/>
<feature type="compositionally biased region" description="Polar residues" evidence="1">
    <location>
        <begin position="13"/>
        <end position="32"/>
    </location>
</feature>
<evidence type="ECO:0000313" key="2">
    <source>
        <dbReference type="EMBL" id="MBD1425815.1"/>
    </source>
</evidence>
<feature type="compositionally biased region" description="Basic and acidic residues" evidence="1">
    <location>
        <begin position="34"/>
        <end position="49"/>
    </location>
</feature>
<evidence type="ECO:0000313" key="3">
    <source>
        <dbReference type="Proteomes" id="UP000606494"/>
    </source>
</evidence>
<dbReference type="Proteomes" id="UP000606494">
    <property type="component" value="Unassembled WGS sequence"/>
</dbReference>
<dbReference type="RefSeq" id="WP_190308940.1">
    <property type="nucleotide sequence ID" value="NZ_JACNYK010000002.1"/>
</dbReference>
<dbReference type="EMBL" id="JACNYK010000002">
    <property type="protein sequence ID" value="MBD1425815.1"/>
    <property type="molecule type" value="Genomic_DNA"/>
</dbReference>
<reference evidence="2 3" key="1">
    <citation type="submission" date="2020-08" db="EMBL/GenBank/DDBJ databases">
        <title>Sphingobacterium sp. DN00404 isolated from aquaculture water.</title>
        <authorList>
            <person name="Zhang M."/>
        </authorList>
    </citation>
    <scope>NUCLEOTIDE SEQUENCE [LARGE SCALE GENOMIC DNA]</scope>
    <source>
        <strain evidence="2 3">KCTC 32294</strain>
    </source>
</reference>